<evidence type="ECO:0000256" key="9">
    <source>
        <dbReference type="ARBA" id="ARBA00023167"/>
    </source>
</evidence>
<feature type="domain" description="Tetrahydrofolate dehydrogenase/cyclohydrolase NAD(P)-binding" evidence="13">
    <location>
        <begin position="139"/>
        <end position="280"/>
    </location>
</feature>
<keyword evidence="15" id="KW-1185">Reference proteome</keyword>
<dbReference type="SUPFAM" id="SSF53223">
    <property type="entry name" value="Aminoacid dehydrogenase-like, N-terminal domain"/>
    <property type="match status" value="1"/>
</dbReference>
<dbReference type="GO" id="GO:0004477">
    <property type="term" value="F:methenyltetrahydrofolate cyclohydrolase activity"/>
    <property type="evidence" value="ECO:0007669"/>
    <property type="project" value="UniProtKB-EC"/>
</dbReference>
<dbReference type="PRINTS" id="PR00085">
    <property type="entry name" value="THFDHDRGNASE"/>
</dbReference>
<dbReference type="InterPro" id="IPR036291">
    <property type="entry name" value="NAD(P)-bd_dom_sf"/>
</dbReference>
<keyword evidence="4 11" id="KW-0658">Purine biosynthesis</keyword>
<dbReference type="SUPFAM" id="SSF51735">
    <property type="entry name" value="NAD(P)-binding Rossmann-fold domains"/>
    <property type="match status" value="1"/>
</dbReference>
<dbReference type="GO" id="GO:0004488">
    <property type="term" value="F:methylenetetrahydrofolate dehydrogenase (NADP+) activity"/>
    <property type="evidence" value="ECO:0007669"/>
    <property type="project" value="UniProtKB-EC"/>
</dbReference>
<keyword evidence="8 11" id="KW-0368">Histidine biosynthesis</keyword>
<evidence type="ECO:0000256" key="5">
    <source>
        <dbReference type="ARBA" id="ARBA00022801"/>
    </source>
</evidence>
<evidence type="ECO:0000256" key="7">
    <source>
        <dbReference type="ARBA" id="ARBA00023002"/>
    </source>
</evidence>
<dbReference type="InterPro" id="IPR020867">
    <property type="entry name" value="THF_DH/CycHdrlase_CS"/>
</dbReference>
<dbReference type="Proteomes" id="UP000658980">
    <property type="component" value="Unassembled WGS sequence"/>
</dbReference>
<dbReference type="EMBL" id="JACSPU010000004">
    <property type="protein sequence ID" value="MBD8015673.1"/>
    <property type="molecule type" value="Genomic_DNA"/>
</dbReference>
<comment type="catalytic activity">
    <reaction evidence="11">
        <text>(6R)-5,10-methylene-5,6,7,8-tetrahydrofolate + NADP(+) = (6R)-5,10-methenyltetrahydrofolate + NADPH</text>
        <dbReference type="Rhea" id="RHEA:22812"/>
        <dbReference type="ChEBI" id="CHEBI:15636"/>
        <dbReference type="ChEBI" id="CHEBI:57455"/>
        <dbReference type="ChEBI" id="CHEBI:57783"/>
        <dbReference type="ChEBI" id="CHEBI:58349"/>
        <dbReference type="EC" id="1.5.1.5"/>
    </reaction>
</comment>
<comment type="subunit">
    <text evidence="11">Homodimer.</text>
</comment>
<dbReference type="Gene3D" id="3.40.50.720">
    <property type="entry name" value="NAD(P)-binding Rossmann-like Domain"/>
    <property type="match status" value="1"/>
</dbReference>
<comment type="pathway">
    <text evidence="1 11">One-carbon metabolism; tetrahydrofolate interconversion.</text>
</comment>
<dbReference type="RefSeq" id="WP_191715843.1">
    <property type="nucleotide sequence ID" value="NZ_JACSPU010000004.1"/>
</dbReference>
<organism evidence="14 15">
    <name type="scientific">Planococcus wigleyi</name>
    <dbReference type="NCBI Taxonomy" id="2762216"/>
    <lineage>
        <taxon>Bacteria</taxon>
        <taxon>Bacillati</taxon>
        <taxon>Bacillota</taxon>
        <taxon>Bacilli</taxon>
        <taxon>Bacillales</taxon>
        <taxon>Caryophanaceae</taxon>
        <taxon>Planococcus</taxon>
    </lineage>
</organism>
<dbReference type="InterPro" id="IPR046346">
    <property type="entry name" value="Aminoacid_DH-like_N_sf"/>
</dbReference>
<dbReference type="InterPro" id="IPR020630">
    <property type="entry name" value="THF_DH/CycHdrlase_cat_dom"/>
</dbReference>
<evidence type="ECO:0000256" key="11">
    <source>
        <dbReference type="HAMAP-Rule" id="MF_01576"/>
    </source>
</evidence>
<dbReference type="CDD" id="cd01080">
    <property type="entry name" value="NAD_bind_m-THF_DH_Cyclohyd"/>
    <property type="match status" value="1"/>
</dbReference>
<dbReference type="PROSITE" id="PS00767">
    <property type="entry name" value="THF_DHG_CYH_2"/>
    <property type="match status" value="1"/>
</dbReference>
<evidence type="ECO:0000259" key="12">
    <source>
        <dbReference type="Pfam" id="PF00763"/>
    </source>
</evidence>
<evidence type="ECO:0000256" key="8">
    <source>
        <dbReference type="ARBA" id="ARBA00023102"/>
    </source>
</evidence>
<gene>
    <name evidence="11 14" type="primary">folD</name>
    <name evidence="14" type="ORF">H9630_12665</name>
</gene>
<name>A0ABR8WFK4_9BACL</name>
<evidence type="ECO:0000256" key="4">
    <source>
        <dbReference type="ARBA" id="ARBA00022755"/>
    </source>
</evidence>
<keyword evidence="6 11" id="KW-0521">NADP</keyword>
<evidence type="ECO:0000256" key="6">
    <source>
        <dbReference type="ARBA" id="ARBA00022857"/>
    </source>
</evidence>
<evidence type="ECO:0000256" key="10">
    <source>
        <dbReference type="ARBA" id="ARBA00023268"/>
    </source>
</evidence>
<dbReference type="Pfam" id="PF00763">
    <property type="entry name" value="THF_DHG_CYH"/>
    <property type="match status" value="1"/>
</dbReference>
<comment type="caution">
    <text evidence="11">Lacks conserved residue(s) required for the propagation of feature annotation.</text>
</comment>
<comment type="function">
    <text evidence="11">Catalyzes the oxidation of 5,10-methylenetetrahydrofolate to 5,10-methenyltetrahydrofolate and then the hydrolysis of 5,10-methenyltetrahydrofolate to 10-formyltetrahydrofolate.</text>
</comment>
<proteinExistence type="inferred from homology"/>
<keyword evidence="3 11" id="KW-0028">Amino-acid biosynthesis</keyword>
<reference evidence="14 15" key="1">
    <citation type="submission" date="2020-08" db="EMBL/GenBank/DDBJ databases">
        <title>A Genomic Blueprint of the Chicken Gut Microbiome.</title>
        <authorList>
            <person name="Gilroy R."/>
            <person name="Ravi A."/>
            <person name="Getino M."/>
            <person name="Pursley I."/>
            <person name="Horton D.L."/>
            <person name="Alikhan N.-F."/>
            <person name="Baker D."/>
            <person name="Gharbi K."/>
            <person name="Hall N."/>
            <person name="Watson M."/>
            <person name="Adriaenssens E.M."/>
            <person name="Foster-Nyarko E."/>
            <person name="Jarju S."/>
            <person name="Secka A."/>
            <person name="Antonio M."/>
            <person name="Oren A."/>
            <person name="Chaudhuri R."/>
            <person name="La Ragione R.M."/>
            <person name="Hildebrand F."/>
            <person name="Pallen M.J."/>
        </authorList>
    </citation>
    <scope>NUCLEOTIDE SEQUENCE [LARGE SCALE GENOMIC DNA]</scope>
    <source>
        <strain evidence="14 15">Sa1BUA13</strain>
    </source>
</reference>
<evidence type="ECO:0000313" key="15">
    <source>
        <dbReference type="Proteomes" id="UP000658980"/>
    </source>
</evidence>
<keyword evidence="5 11" id="KW-0378">Hydrolase</keyword>
<dbReference type="HAMAP" id="MF_01576">
    <property type="entry name" value="THF_DHG_CYH"/>
    <property type="match status" value="1"/>
</dbReference>
<keyword evidence="9 11" id="KW-0486">Methionine biosynthesis</keyword>
<dbReference type="PANTHER" id="PTHR48099">
    <property type="entry name" value="C-1-TETRAHYDROFOLATE SYNTHASE, CYTOPLASMIC-RELATED"/>
    <property type="match status" value="1"/>
</dbReference>
<feature type="domain" description="Tetrahydrofolate dehydrogenase/cyclohydrolase catalytic" evidence="12">
    <location>
        <begin position="6"/>
        <end position="120"/>
    </location>
</feature>
<comment type="caution">
    <text evidence="14">The sequence shown here is derived from an EMBL/GenBank/DDBJ whole genome shotgun (WGS) entry which is preliminary data.</text>
</comment>
<dbReference type="PANTHER" id="PTHR48099:SF5">
    <property type="entry name" value="C-1-TETRAHYDROFOLATE SYNTHASE, CYTOPLASMIC"/>
    <property type="match status" value="1"/>
</dbReference>
<dbReference type="Gene3D" id="3.40.50.10860">
    <property type="entry name" value="Leucine Dehydrogenase, chain A, domain 1"/>
    <property type="match status" value="1"/>
</dbReference>
<dbReference type="InterPro" id="IPR000672">
    <property type="entry name" value="THF_DH/CycHdrlase"/>
</dbReference>
<dbReference type="NCBIfam" id="NF010786">
    <property type="entry name" value="PRK14189.1"/>
    <property type="match status" value="1"/>
</dbReference>
<comment type="similarity">
    <text evidence="11">Belongs to the tetrahydrofolate dehydrogenase/cyclohydrolase family.</text>
</comment>
<dbReference type="NCBIfam" id="NF008058">
    <property type="entry name" value="PRK10792.1"/>
    <property type="match status" value="1"/>
</dbReference>
<keyword evidence="10 11" id="KW-0511">Multifunctional enzyme</keyword>
<dbReference type="PROSITE" id="PS00766">
    <property type="entry name" value="THF_DHG_CYH_1"/>
    <property type="match status" value="1"/>
</dbReference>
<protein>
    <recommendedName>
        <fullName evidence="11">Bifunctional protein FolD</fullName>
    </recommendedName>
    <domain>
        <recommendedName>
            <fullName evidence="11">Methylenetetrahydrofolate dehydrogenase</fullName>
            <ecNumber evidence="11">1.5.1.5</ecNumber>
        </recommendedName>
    </domain>
    <domain>
        <recommendedName>
            <fullName evidence="11">Methenyltetrahydrofolate cyclohydrolase</fullName>
            <ecNumber evidence="11">3.5.4.9</ecNumber>
        </recommendedName>
    </domain>
</protein>
<sequence>MAAKLIDGKAVSQKIKMQVKTRVEKLAQQGIVPGLAVVLVGEDSASLTYVKNKKKTCEALGMRSDLHQFPDTLTEQELLAKIDELNSDPGIHGILVQLPLPQQIDEFKVITAISPEKDVDGFHPISVGNMMIGKDAFLPCTPHGIMELLAHYGIDPAGKHAVVIGRSNIVGKPIGQLLLQKDATVTYCHSKTKDLANFTAQADILIAAIGRAKFIDRTFIKPGAVIIDVGMNRDENGKLCGDVDFEDVQETASFVTPVPGGVGPMTIAMLMENTLESAEKGLAKTKQA</sequence>
<evidence type="ECO:0000259" key="13">
    <source>
        <dbReference type="Pfam" id="PF02882"/>
    </source>
</evidence>
<evidence type="ECO:0000256" key="2">
    <source>
        <dbReference type="ARBA" id="ARBA00022563"/>
    </source>
</evidence>
<evidence type="ECO:0000313" key="14">
    <source>
        <dbReference type="EMBL" id="MBD8015673.1"/>
    </source>
</evidence>
<dbReference type="EC" id="1.5.1.5" evidence="11"/>
<evidence type="ECO:0000256" key="1">
    <source>
        <dbReference type="ARBA" id="ARBA00004777"/>
    </source>
</evidence>
<dbReference type="NCBIfam" id="NF010783">
    <property type="entry name" value="PRK14186.1"/>
    <property type="match status" value="1"/>
</dbReference>
<keyword evidence="7 11" id="KW-0560">Oxidoreductase</keyword>
<dbReference type="Pfam" id="PF02882">
    <property type="entry name" value="THF_DHG_CYH_C"/>
    <property type="match status" value="1"/>
</dbReference>
<keyword evidence="2 11" id="KW-0554">One-carbon metabolism</keyword>
<dbReference type="EC" id="3.5.4.9" evidence="11"/>
<dbReference type="InterPro" id="IPR020631">
    <property type="entry name" value="THF_DH/CycHdrlase_NAD-bd_dom"/>
</dbReference>
<evidence type="ECO:0000256" key="3">
    <source>
        <dbReference type="ARBA" id="ARBA00022605"/>
    </source>
</evidence>
<feature type="binding site" evidence="11">
    <location>
        <begin position="165"/>
        <end position="167"/>
    </location>
    <ligand>
        <name>NADP(+)</name>
        <dbReference type="ChEBI" id="CHEBI:58349"/>
    </ligand>
</feature>
<accession>A0ABR8WFK4</accession>
<comment type="catalytic activity">
    <reaction evidence="11">
        <text>(6R)-5,10-methenyltetrahydrofolate + H2O = (6R)-10-formyltetrahydrofolate + H(+)</text>
        <dbReference type="Rhea" id="RHEA:23700"/>
        <dbReference type="ChEBI" id="CHEBI:15377"/>
        <dbReference type="ChEBI" id="CHEBI:15378"/>
        <dbReference type="ChEBI" id="CHEBI:57455"/>
        <dbReference type="ChEBI" id="CHEBI:195366"/>
        <dbReference type="EC" id="3.5.4.9"/>
    </reaction>
</comment>